<keyword evidence="2" id="KW-1185">Reference proteome</keyword>
<gene>
    <name evidence="1" type="ORF">DERF_013071</name>
</gene>
<dbReference type="Proteomes" id="UP000790347">
    <property type="component" value="Unassembled WGS sequence"/>
</dbReference>
<reference evidence="1" key="2">
    <citation type="journal article" date="2022" name="Res Sq">
        <title>Comparative Genomics Reveals Insights into the Divergent Evolution of Astigmatic Mites and Household Pest Adaptations.</title>
        <authorList>
            <person name="Xiong Q."/>
            <person name="Wan A.T.-Y."/>
            <person name="Liu X.-Y."/>
            <person name="Fung C.S.-H."/>
            <person name="Xiao X."/>
            <person name="Malainual N."/>
            <person name="Hou J."/>
            <person name="Wang L."/>
            <person name="Wang M."/>
            <person name="Yang K."/>
            <person name="Cui Y."/>
            <person name="Leung E."/>
            <person name="Nong W."/>
            <person name="Shin S.-K."/>
            <person name="Au S."/>
            <person name="Jeong K.Y."/>
            <person name="Chew F.T."/>
            <person name="Hui J."/>
            <person name="Leung T.F."/>
            <person name="Tungtrongchitr A."/>
            <person name="Zhong N."/>
            <person name="Liu Z."/>
            <person name="Tsui S."/>
        </authorList>
    </citation>
    <scope>NUCLEOTIDE SEQUENCE</scope>
    <source>
        <strain evidence="1">Derf</strain>
        <tissue evidence="1">Whole organism</tissue>
    </source>
</reference>
<dbReference type="EMBL" id="ASGP02000007">
    <property type="protein sequence ID" value="KAH9497060.1"/>
    <property type="molecule type" value="Genomic_DNA"/>
</dbReference>
<name>A0A922HNR2_DERFA</name>
<evidence type="ECO:0000313" key="2">
    <source>
        <dbReference type="Proteomes" id="UP000790347"/>
    </source>
</evidence>
<organism evidence="1 2">
    <name type="scientific">Dermatophagoides farinae</name>
    <name type="common">American house dust mite</name>
    <dbReference type="NCBI Taxonomy" id="6954"/>
    <lineage>
        <taxon>Eukaryota</taxon>
        <taxon>Metazoa</taxon>
        <taxon>Ecdysozoa</taxon>
        <taxon>Arthropoda</taxon>
        <taxon>Chelicerata</taxon>
        <taxon>Arachnida</taxon>
        <taxon>Acari</taxon>
        <taxon>Acariformes</taxon>
        <taxon>Sarcoptiformes</taxon>
        <taxon>Astigmata</taxon>
        <taxon>Psoroptidia</taxon>
        <taxon>Analgoidea</taxon>
        <taxon>Pyroglyphidae</taxon>
        <taxon>Dermatophagoidinae</taxon>
        <taxon>Dermatophagoides</taxon>
    </lineage>
</organism>
<evidence type="ECO:0000313" key="1">
    <source>
        <dbReference type="EMBL" id="KAH9497060.1"/>
    </source>
</evidence>
<dbReference type="AlphaFoldDB" id="A0A922HNR2"/>
<comment type="caution">
    <text evidence="1">The sequence shown here is derived from an EMBL/GenBank/DDBJ whole genome shotgun (WGS) entry which is preliminary data.</text>
</comment>
<sequence>MVVHENLPNIYTEIAAAVVAADNNDVLILTNVKDKQQHTTHTYHLMTEIIAMITILDVIQKKTIIVYDTLFNYSKSLHSLLDIFLCEYN</sequence>
<proteinExistence type="predicted"/>
<accession>A0A922HNR2</accession>
<reference evidence="1" key="1">
    <citation type="submission" date="2013-05" db="EMBL/GenBank/DDBJ databases">
        <authorList>
            <person name="Yim A.K.Y."/>
            <person name="Chan T.F."/>
            <person name="Ji K.M."/>
            <person name="Liu X.Y."/>
            <person name="Zhou J.W."/>
            <person name="Li R.Q."/>
            <person name="Yang K.Y."/>
            <person name="Li J."/>
            <person name="Li M."/>
            <person name="Law P.T.W."/>
            <person name="Wu Y.L."/>
            <person name="Cai Z.L."/>
            <person name="Qin H."/>
            <person name="Bao Y."/>
            <person name="Leung R.K.K."/>
            <person name="Ng P.K.S."/>
            <person name="Zou J."/>
            <person name="Zhong X.J."/>
            <person name="Ran P.X."/>
            <person name="Zhong N.S."/>
            <person name="Liu Z.G."/>
            <person name="Tsui S.K.W."/>
        </authorList>
    </citation>
    <scope>NUCLEOTIDE SEQUENCE</scope>
    <source>
        <strain evidence="1">Derf</strain>
        <tissue evidence="1">Whole organism</tissue>
    </source>
</reference>
<protein>
    <submittedName>
        <fullName evidence="1">Uncharacterized protein</fullName>
    </submittedName>
</protein>